<organism evidence="1 2">
    <name type="scientific">Proteus terrae subsp. cibarius</name>
    <dbReference type="NCBI Taxonomy" id="626774"/>
    <lineage>
        <taxon>Bacteria</taxon>
        <taxon>Pseudomonadati</taxon>
        <taxon>Pseudomonadota</taxon>
        <taxon>Gammaproteobacteria</taxon>
        <taxon>Enterobacterales</taxon>
        <taxon>Morganellaceae</taxon>
        <taxon>Proteus</taxon>
    </lineage>
</organism>
<gene>
    <name evidence="1" type="ORF">GTH23_09290</name>
</gene>
<dbReference type="Proteomes" id="UP000501338">
    <property type="component" value="Chromosome"/>
</dbReference>
<accession>A0ABX6JM06</accession>
<reference evidence="1 2" key="1">
    <citation type="submission" date="2020-01" db="EMBL/GenBank/DDBJ databases">
        <title>The genomic epidemiology of tigecycline resistance gene tet(X) variants in a swine farm in China.</title>
        <authorList>
            <person name="Peng K."/>
            <person name="Li R."/>
        </authorList>
    </citation>
    <scope>NUCLEOTIDE SEQUENCE [LARGE SCALE GENOMIC DNA]</scope>
    <source>
        <strain evidence="1 2">ZF1</strain>
    </source>
</reference>
<keyword evidence="2" id="KW-1185">Reference proteome</keyword>
<evidence type="ECO:0000313" key="2">
    <source>
        <dbReference type="Proteomes" id="UP000501338"/>
    </source>
</evidence>
<dbReference type="EMBL" id="CP047340">
    <property type="protein sequence ID" value="QIF90222.1"/>
    <property type="molecule type" value="Genomic_DNA"/>
</dbReference>
<name>A0ABX6JM06_9GAMM</name>
<proteinExistence type="predicted"/>
<evidence type="ECO:0000313" key="1">
    <source>
        <dbReference type="EMBL" id="QIF90222.1"/>
    </source>
</evidence>
<dbReference type="RefSeq" id="WP_156733273.1">
    <property type="nucleotide sequence ID" value="NZ_CP045008.1"/>
</dbReference>
<sequence length="61" mass="7083">MNKLKEEIINLLKYNKLTNAELYYLCSPEYSKSQVSCVIGHLEAGGIIRRGICEYWELTNE</sequence>
<protein>
    <submittedName>
        <fullName evidence="1">Uncharacterized protein</fullName>
    </submittedName>
</protein>